<feature type="domain" description="TnsE C-terminal" evidence="1">
    <location>
        <begin position="4"/>
        <end position="92"/>
    </location>
</feature>
<protein>
    <recommendedName>
        <fullName evidence="1">TnsE C-terminal domain-containing protein</fullName>
    </recommendedName>
</protein>
<dbReference type="KEGG" id="rue:DT065_14580"/>
<evidence type="ECO:0000313" key="3">
    <source>
        <dbReference type="Proteomes" id="UP000252100"/>
    </source>
</evidence>
<dbReference type="RefSeq" id="WP_114374617.1">
    <property type="nucleotide sequence ID" value="NZ_CP031092.1"/>
</dbReference>
<dbReference type="EMBL" id="CP031092">
    <property type="protein sequence ID" value="AXF57102.1"/>
    <property type="molecule type" value="Genomic_DNA"/>
</dbReference>
<dbReference type="Proteomes" id="UP000252100">
    <property type="component" value="Chromosome"/>
</dbReference>
<name>A0A345C1M1_9BACI</name>
<reference evidence="2 3" key="1">
    <citation type="journal article" date="2018" name="J. Microbiol.">
        <title>Salicibibacter kimchii gen. nov., sp. nov., a moderately halophilic and alkalitolerant bacterium in the family Bacillaceae, isolated from kimchi.</title>
        <authorList>
            <person name="Jang J.Y."/>
            <person name="Oh Y.J."/>
            <person name="Lim S.K."/>
            <person name="Park H.K."/>
            <person name="Lee C."/>
            <person name="Kim J.Y."/>
            <person name="Lee M.A."/>
            <person name="Choi H.J."/>
        </authorList>
    </citation>
    <scope>NUCLEOTIDE SEQUENCE [LARGE SCALE GENOMIC DNA]</scope>
    <source>
        <strain evidence="2 3">NKC1-1</strain>
    </source>
</reference>
<dbReference type="InterPro" id="IPR041419">
    <property type="entry name" value="TnsE_C"/>
</dbReference>
<dbReference type="Pfam" id="PF18623">
    <property type="entry name" value="TnsE_C"/>
    <property type="match status" value="1"/>
</dbReference>
<gene>
    <name evidence="2" type="ORF">DT065_14580</name>
</gene>
<proteinExistence type="predicted"/>
<sequence>MDALPKEVGERKFTKISDGITKRGYVIAEVFMMNGRQFNIIEVERERRSLSTLILSSLSRQDWDTIYNHLLMNLVNASGTWSIKSLTYFEGQGVKARILLGKFL</sequence>
<dbReference type="AlphaFoldDB" id="A0A345C1M1"/>
<keyword evidence="3" id="KW-1185">Reference proteome</keyword>
<evidence type="ECO:0000259" key="1">
    <source>
        <dbReference type="Pfam" id="PF18623"/>
    </source>
</evidence>
<evidence type="ECO:0000313" key="2">
    <source>
        <dbReference type="EMBL" id="AXF57102.1"/>
    </source>
</evidence>
<organism evidence="2 3">
    <name type="scientific">Salicibibacter kimchii</name>
    <dbReference type="NCBI Taxonomy" id="2099786"/>
    <lineage>
        <taxon>Bacteria</taxon>
        <taxon>Bacillati</taxon>
        <taxon>Bacillota</taxon>
        <taxon>Bacilli</taxon>
        <taxon>Bacillales</taxon>
        <taxon>Bacillaceae</taxon>
        <taxon>Salicibibacter</taxon>
    </lineage>
</organism>
<accession>A0A345C1M1</accession>